<name>A0AAD6XK81_9AGAR</name>
<organism evidence="10 11">
    <name type="scientific">Mycena belliarum</name>
    <dbReference type="NCBI Taxonomy" id="1033014"/>
    <lineage>
        <taxon>Eukaryota</taxon>
        <taxon>Fungi</taxon>
        <taxon>Dikarya</taxon>
        <taxon>Basidiomycota</taxon>
        <taxon>Agaricomycotina</taxon>
        <taxon>Agaricomycetes</taxon>
        <taxon>Agaricomycetidae</taxon>
        <taxon>Agaricales</taxon>
        <taxon>Marasmiineae</taxon>
        <taxon>Mycenaceae</taxon>
        <taxon>Mycena</taxon>
    </lineage>
</organism>
<dbReference type="PROSITE" id="PS50082">
    <property type="entry name" value="WD_REPEATS_2"/>
    <property type="match status" value="2"/>
</dbReference>
<dbReference type="GO" id="GO:0000278">
    <property type="term" value="P:mitotic cell cycle"/>
    <property type="evidence" value="ECO:0007669"/>
    <property type="project" value="TreeGrafter"/>
</dbReference>
<dbReference type="PANTHER" id="PTHR19932:SF10">
    <property type="entry name" value="WD REPEAT AND HMG-BOX DNA-BINDING PROTEIN 1"/>
    <property type="match status" value="1"/>
</dbReference>
<feature type="repeat" description="WD" evidence="5">
    <location>
        <begin position="138"/>
        <end position="179"/>
    </location>
</feature>
<dbReference type="Proteomes" id="UP001222325">
    <property type="component" value="Unassembled WGS sequence"/>
</dbReference>
<dbReference type="Gene3D" id="2.130.10.10">
    <property type="entry name" value="YVTN repeat-like/Quinoprotein amine dehydrogenase"/>
    <property type="match status" value="2"/>
</dbReference>
<dbReference type="PROSITE" id="PS50294">
    <property type="entry name" value="WD_REPEATS_REGION"/>
    <property type="match status" value="2"/>
</dbReference>
<dbReference type="InterPro" id="IPR057646">
    <property type="entry name" value="WD40_WDHD1_1st"/>
</dbReference>
<keyword evidence="11" id="KW-1185">Reference proteome</keyword>
<evidence type="ECO:0000259" key="9">
    <source>
        <dbReference type="Pfam" id="PF24817"/>
    </source>
</evidence>
<feature type="region of interest" description="Disordered" evidence="6">
    <location>
        <begin position="803"/>
        <end position="846"/>
    </location>
</feature>
<evidence type="ECO:0000259" key="8">
    <source>
        <dbReference type="Pfam" id="PF20946"/>
    </source>
</evidence>
<dbReference type="InterPro" id="IPR001680">
    <property type="entry name" value="WD40_rpt"/>
</dbReference>
<accession>A0AAD6XK81</accession>
<evidence type="ECO:0000256" key="3">
    <source>
        <dbReference type="ARBA" id="ARBA00022737"/>
    </source>
</evidence>
<sequence>MNESKSELTINHAHGEGFTCLAFSRDGLLAYTGGDDTLVRIWTVTQGSDQDPPTVSEADSGITSISLSDDYFVTGSVDAAVRSYNKNTRAVAAGITDTRGLSVRCIAFDPRGKTLAVASDELVVRVVDIDDPANIKLLDGHRAGVCKVTWHPTAPLLMTCGSDGQIIAWDVSKNPPTKETVIQGILATLKDGAQYDCSAIWHPSGDHFFVASGAQDIVTIRRSDWKKYERFFDPNAPGTITALALSTNGAYLASASRGMVYVWSTTTRQVIVKHASTPGLTVTQLAFSPTANLLAWTDDGGAFSRWLQPIPLDKLPDPVKPIPKVAGSAPDPAIDKPSAIFDDDDMEGELDGLAADDEVHDTPDWIDEDVKSDGGSFVKEMVSITKAQSPFQPGATPLVNTKRYLAINRLGTIVASVVPDGTYQLIDIEFFDRSKRENFRFQDKSKYHLGYLGERGVLFACHAEDDRPAQVHYRPYGSNGWTYELKGGCKVIGVAAGGLPPPGATRHLYDGDLDGFGNVVFATTDGDLTFLSGTGRERRIMGLGGDFVSMVAGYEWVFVVHRAGSTTIDGSQNLSYTLINFDDFSVRQRDFLPIPKGHRLEWIGITEEGAPAMYDTTGRLHVLTKYRVPHHASWARIMDTNLLERKAAQKESYWPIAIHGSTFMCVILKGKQTHPVYPMLLHYEDLPIELPFRSVDKSDEKLERDMLLLEILRDSLDDQLTSEEISKREQAMDKDIVLLIQSACKAEDIPRAVELAKLIQNTGFLDSVIKISDFYRIKGLTERIQTLKKNREEGEDRLILARDKRKQWTRPDPPPRRLSMATDPVVSRPKPFQDFGPPPAVLRPGLAPAIPAKETTRYTASANTDLPSTPSDLGSPQDNKRKRDEVEDITTSLDSSGPPKHKTNPFARKAGQGTERNPFSRKPELNKTIQKSDSFFDKVDAAEQVGPKAKRLRLIIFLLCVPLIPAFALGSSSSKLKDKDKKDGPRQTTLFGMLTGSSIDKKMRAEKKPQETVADNHVADPDASMADTTVAETQLDLPEEWEETQPVEATSLEETQPTTP</sequence>
<evidence type="ECO:0000256" key="6">
    <source>
        <dbReference type="SAM" id="MobiDB-lite"/>
    </source>
</evidence>
<dbReference type="Pfam" id="PF20946">
    <property type="entry name" value="Ctf4_C"/>
    <property type="match status" value="1"/>
</dbReference>
<keyword evidence="2 5" id="KW-0853">WD repeat</keyword>
<dbReference type="AlphaFoldDB" id="A0AAD6XK81"/>
<evidence type="ECO:0000256" key="2">
    <source>
        <dbReference type="ARBA" id="ARBA00022574"/>
    </source>
</evidence>
<evidence type="ECO:0000256" key="1">
    <source>
        <dbReference type="ARBA" id="ARBA00004123"/>
    </source>
</evidence>
<protein>
    <recommendedName>
        <fullName evidence="12">Minichromosome loss protein Mcl1 middle region domain-containing protein</fullName>
    </recommendedName>
</protein>
<comment type="caution">
    <text evidence="10">The sequence shown here is derived from an EMBL/GenBank/DDBJ whole genome shotgun (WGS) entry which is preliminary data.</text>
</comment>
<evidence type="ECO:0000313" key="10">
    <source>
        <dbReference type="EMBL" id="KAJ7084367.1"/>
    </source>
</evidence>
<dbReference type="GO" id="GO:0006281">
    <property type="term" value="P:DNA repair"/>
    <property type="evidence" value="ECO:0007669"/>
    <property type="project" value="TreeGrafter"/>
</dbReference>
<feature type="domain" description="WDHD1 first WD40" evidence="9">
    <location>
        <begin position="13"/>
        <end position="303"/>
    </location>
</feature>
<evidence type="ECO:0008006" key="12">
    <source>
        <dbReference type="Google" id="ProtNLM"/>
    </source>
</evidence>
<comment type="subcellular location">
    <subcellularLocation>
        <location evidence="1">Nucleus</location>
    </subcellularLocation>
</comment>
<feature type="repeat" description="WD" evidence="5">
    <location>
        <begin position="11"/>
        <end position="52"/>
    </location>
</feature>
<dbReference type="GO" id="GO:0006261">
    <property type="term" value="P:DNA-templated DNA replication"/>
    <property type="evidence" value="ECO:0007669"/>
    <property type="project" value="TreeGrafter"/>
</dbReference>
<dbReference type="EMBL" id="JARJCN010000038">
    <property type="protein sequence ID" value="KAJ7084367.1"/>
    <property type="molecule type" value="Genomic_DNA"/>
</dbReference>
<feature type="region of interest" description="Disordered" evidence="6">
    <location>
        <begin position="996"/>
        <end position="1060"/>
    </location>
</feature>
<dbReference type="SMART" id="SM00320">
    <property type="entry name" value="WD40"/>
    <property type="match status" value="5"/>
</dbReference>
<feature type="domain" description="WDHD1/CFT4 helical bundle" evidence="8">
    <location>
        <begin position="699"/>
        <end position="793"/>
    </location>
</feature>
<keyword evidence="3" id="KW-0677">Repeat</keyword>
<evidence type="ECO:0000313" key="11">
    <source>
        <dbReference type="Proteomes" id="UP001222325"/>
    </source>
</evidence>
<evidence type="ECO:0000256" key="5">
    <source>
        <dbReference type="PROSITE-ProRule" id="PRU00221"/>
    </source>
</evidence>
<reference evidence="10" key="1">
    <citation type="submission" date="2023-03" db="EMBL/GenBank/DDBJ databases">
        <title>Massive genome expansion in bonnet fungi (Mycena s.s.) driven by repeated elements and novel gene families across ecological guilds.</title>
        <authorList>
            <consortium name="Lawrence Berkeley National Laboratory"/>
            <person name="Harder C.B."/>
            <person name="Miyauchi S."/>
            <person name="Viragh M."/>
            <person name="Kuo A."/>
            <person name="Thoen E."/>
            <person name="Andreopoulos B."/>
            <person name="Lu D."/>
            <person name="Skrede I."/>
            <person name="Drula E."/>
            <person name="Henrissat B."/>
            <person name="Morin E."/>
            <person name="Kohler A."/>
            <person name="Barry K."/>
            <person name="LaButti K."/>
            <person name="Morin E."/>
            <person name="Salamov A."/>
            <person name="Lipzen A."/>
            <person name="Mereny Z."/>
            <person name="Hegedus B."/>
            <person name="Baldrian P."/>
            <person name="Stursova M."/>
            <person name="Weitz H."/>
            <person name="Taylor A."/>
            <person name="Grigoriev I.V."/>
            <person name="Nagy L.G."/>
            <person name="Martin F."/>
            <person name="Kauserud H."/>
        </authorList>
    </citation>
    <scope>NUCLEOTIDE SEQUENCE</scope>
    <source>
        <strain evidence="10">CBHHK173m</strain>
    </source>
</reference>
<gene>
    <name evidence="10" type="ORF">B0H15DRAFT_939991</name>
</gene>
<dbReference type="Pfam" id="PF12341">
    <property type="entry name" value="Mcl1_mid"/>
    <property type="match status" value="1"/>
</dbReference>
<dbReference type="GO" id="GO:0043596">
    <property type="term" value="C:nuclear replication fork"/>
    <property type="evidence" value="ECO:0007669"/>
    <property type="project" value="TreeGrafter"/>
</dbReference>
<feature type="compositionally biased region" description="Polar residues" evidence="6">
    <location>
        <begin position="860"/>
        <end position="877"/>
    </location>
</feature>
<dbReference type="PANTHER" id="PTHR19932">
    <property type="entry name" value="WD REPEAT AND HMG-BOX DNA BINDING PROTEIN"/>
    <property type="match status" value="1"/>
</dbReference>
<dbReference type="PROSITE" id="PS00678">
    <property type="entry name" value="WD_REPEATS_1"/>
    <property type="match status" value="1"/>
</dbReference>
<dbReference type="InterPro" id="IPR022100">
    <property type="entry name" value="WDHD1/CFT4_beta-prop_2nd"/>
</dbReference>
<feature type="region of interest" description="Disordered" evidence="6">
    <location>
        <begin position="860"/>
        <end position="928"/>
    </location>
</feature>
<feature type="domain" description="WDHD1/CFT4 second beta-propeller" evidence="7">
    <location>
        <begin position="390"/>
        <end position="691"/>
    </location>
</feature>
<dbReference type="SUPFAM" id="SSF50978">
    <property type="entry name" value="WD40 repeat-like"/>
    <property type="match status" value="1"/>
</dbReference>
<feature type="compositionally biased region" description="Basic and acidic residues" evidence="6">
    <location>
        <begin position="999"/>
        <end position="1010"/>
    </location>
</feature>
<dbReference type="GO" id="GO:0003682">
    <property type="term" value="F:chromatin binding"/>
    <property type="evidence" value="ECO:0007669"/>
    <property type="project" value="TreeGrafter"/>
</dbReference>
<proteinExistence type="predicted"/>
<dbReference type="Pfam" id="PF24817">
    <property type="entry name" value="WD40_WDHD1_1st"/>
    <property type="match status" value="1"/>
</dbReference>
<dbReference type="InterPro" id="IPR019775">
    <property type="entry name" value="WD40_repeat_CS"/>
</dbReference>
<dbReference type="InterPro" id="IPR036322">
    <property type="entry name" value="WD40_repeat_dom_sf"/>
</dbReference>
<dbReference type="InterPro" id="IPR015943">
    <property type="entry name" value="WD40/YVTN_repeat-like_dom_sf"/>
</dbReference>
<dbReference type="InterPro" id="IPR048591">
    <property type="entry name" value="WDHD1/CFT4_hel"/>
</dbReference>
<evidence type="ECO:0000259" key="7">
    <source>
        <dbReference type="Pfam" id="PF12341"/>
    </source>
</evidence>
<evidence type="ECO:0000256" key="4">
    <source>
        <dbReference type="ARBA" id="ARBA00023242"/>
    </source>
</evidence>
<keyword evidence="4" id="KW-0539">Nucleus</keyword>